<dbReference type="RefSeq" id="XP_067076064.1">
    <property type="nucleotide sequence ID" value="XM_067219963.1"/>
</dbReference>
<evidence type="ECO:0000313" key="9">
    <source>
        <dbReference type="Proteomes" id="UP000195570"/>
    </source>
</evidence>
<evidence type="ECO:0000256" key="6">
    <source>
        <dbReference type="ARBA" id="ARBA00023136"/>
    </source>
</evidence>
<feature type="compositionally biased region" description="Basic residues" evidence="7">
    <location>
        <begin position="216"/>
        <end position="226"/>
    </location>
</feature>
<dbReference type="SUPFAM" id="SSF52540">
    <property type="entry name" value="P-loop containing nucleoside triphosphate hydrolases"/>
    <property type="match status" value="1"/>
</dbReference>
<sequence length="226" mass="25065">MRNINLVVLGDGGVGKSSLIIQYVRNRFVVKYEATIEDVYQKAVEVDAQPTVLTIVDTSGQDVFGGMRYKYIRKCHGVILVYSVIDAESFSHIKAIHTQLCRARGSPSIPCVLVGNKVDEVKHRAVSSEEASKFAAQFMYPLLEVTAKDHSMAAAVFETLVRSIRGEESWLECRSPNVIFPPAATISEVRDEVHQLELPSVDLVDEHEEESPGIANRKKKSGCTML</sequence>
<keyword evidence="9" id="KW-1185">Reference proteome</keyword>
<dbReference type="SMART" id="SM00176">
    <property type="entry name" value="RAN"/>
    <property type="match status" value="1"/>
</dbReference>
<feature type="region of interest" description="Disordered" evidence="7">
    <location>
        <begin position="206"/>
        <end position="226"/>
    </location>
</feature>
<evidence type="ECO:0000313" key="8">
    <source>
        <dbReference type="EMBL" id="SCU64282.1"/>
    </source>
</evidence>
<proteinExistence type="predicted"/>
<keyword evidence="6" id="KW-0472">Membrane</keyword>
<dbReference type="PANTHER" id="PTHR24070">
    <property type="entry name" value="RAS, DI-RAS, AND RHEB FAMILY MEMBERS OF SMALL GTPASE SUPERFAMILY"/>
    <property type="match status" value="1"/>
</dbReference>
<dbReference type="PRINTS" id="PR00449">
    <property type="entry name" value="RASTRNSFRMNG"/>
</dbReference>
<evidence type="ECO:0000256" key="4">
    <source>
        <dbReference type="ARBA" id="ARBA00022801"/>
    </source>
</evidence>
<keyword evidence="4" id="KW-0378">Hydrolase</keyword>
<dbReference type="SMART" id="SM00174">
    <property type="entry name" value="RHO"/>
    <property type="match status" value="1"/>
</dbReference>
<evidence type="ECO:0000256" key="3">
    <source>
        <dbReference type="ARBA" id="ARBA00022741"/>
    </source>
</evidence>
<dbReference type="SMART" id="SM00175">
    <property type="entry name" value="RAB"/>
    <property type="match status" value="1"/>
</dbReference>
<dbReference type="FunFam" id="3.40.50.300:FF:001763">
    <property type="entry name" value="Ras family gtpase"/>
    <property type="match status" value="1"/>
</dbReference>
<accession>A0A1G4HYA7</accession>
<dbReference type="PROSITE" id="PS51421">
    <property type="entry name" value="RAS"/>
    <property type="match status" value="1"/>
</dbReference>
<name>A0A1G4HYA7_TRYEQ</name>
<dbReference type="PROSITE" id="PS51419">
    <property type="entry name" value="RAB"/>
    <property type="match status" value="1"/>
</dbReference>
<evidence type="ECO:0000256" key="1">
    <source>
        <dbReference type="ARBA" id="ARBA00004236"/>
    </source>
</evidence>
<dbReference type="NCBIfam" id="TIGR00231">
    <property type="entry name" value="small_GTP"/>
    <property type="match status" value="1"/>
</dbReference>
<dbReference type="SMART" id="SM00173">
    <property type="entry name" value="RAS"/>
    <property type="match status" value="1"/>
</dbReference>
<keyword evidence="2" id="KW-1003">Cell membrane</keyword>
<keyword evidence="5" id="KW-0342">GTP-binding</keyword>
<dbReference type="GO" id="GO:0005525">
    <property type="term" value="F:GTP binding"/>
    <property type="evidence" value="ECO:0007669"/>
    <property type="project" value="UniProtKB-KW"/>
</dbReference>
<dbReference type="VEuPathDB" id="TriTrypDB:TEOVI_000582500"/>
<dbReference type="Proteomes" id="UP000195570">
    <property type="component" value="Unassembled WGS sequence"/>
</dbReference>
<dbReference type="InterPro" id="IPR001806">
    <property type="entry name" value="Small_GTPase"/>
</dbReference>
<evidence type="ECO:0000256" key="2">
    <source>
        <dbReference type="ARBA" id="ARBA00022475"/>
    </source>
</evidence>
<comment type="caution">
    <text evidence="8">The sequence shown here is derived from an EMBL/GenBank/DDBJ whole genome shotgun (WGS) entry which is preliminary data.</text>
</comment>
<reference evidence="8" key="1">
    <citation type="submission" date="2016-09" db="EMBL/GenBank/DDBJ databases">
        <authorList>
            <person name="Hebert L."/>
            <person name="Moumen B."/>
        </authorList>
    </citation>
    <scope>NUCLEOTIDE SEQUENCE [LARGE SCALE GENOMIC DNA]</scope>
    <source>
        <strain evidence="8">OVI</strain>
    </source>
</reference>
<dbReference type="InterPro" id="IPR020849">
    <property type="entry name" value="Small_GTPase_Ras-type"/>
</dbReference>
<comment type="subcellular location">
    <subcellularLocation>
        <location evidence="1">Cell membrane</location>
    </subcellularLocation>
</comment>
<dbReference type="CDD" id="cd00876">
    <property type="entry name" value="Ras"/>
    <property type="match status" value="1"/>
</dbReference>
<dbReference type="InterPro" id="IPR027417">
    <property type="entry name" value="P-loop_NTPase"/>
</dbReference>
<dbReference type="GO" id="GO:0061118">
    <property type="term" value="P:regulation of positive chemotaxis to cAMP"/>
    <property type="evidence" value="ECO:0007669"/>
    <property type="project" value="UniProtKB-ARBA"/>
</dbReference>
<dbReference type="EMBL" id="CZPT02000030">
    <property type="protein sequence ID" value="SCU64282.1"/>
    <property type="molecule type" value="Genomic_DNA"/>
</dbReference>
<keyword evidence="3" id="KW-0547">Nucleotide-binding</keyword>
<dbReference type="GeneID" id="92379764"/>
<dbReference type="AlphaFoldDB" id="A0A1G4HYA7"/>
<evidence type="ECO:0000256" key="5">
    <source>
        <dbReference type="ARBA" id="ARBA00023134"/>
    </source>
</evidence>
<evidence type="ECO:0000256" key="7">
    <source>
        <dbReference type="SAM" id="MobiDB-lite"/>
    </source>
</evidence>
<dbReference type="GO" id="GO:0003924">
    <property type="term" value="F:GTPase activity"/>
    <property type="evidence" value="ECO:0007669"/>
    <property type="project" value="InterPro"/>
</dbReference>
<gene>
    <name evidence="8" type="ORF">TEOVI_000582500</name>
</gene>
<dbReference type="GO" id="GO:0005886">
    <property type="term" value="C:plasma membrane"/>
    <property type="evidence" value="ECO:0007669"/>
    <property type="project" value="UniProtKB-SubCell"/>
</dbReference>
<dbReference type="InterPro" id="IPR005225">
    <property type="entry name" value="Small_GTP-bd"/>
</dbReference>
<protein>
    <submittedName>
        <fullName evidence="8">Ras-like small GTPase, putative</fullName>
    </submittedName>
</protein>
<organism evidence="8 9">
    <name type="scientific">Trypanosoma equiperdum</name>
    <dbReference type="NCBI Taxonomy" id="5694"/>
    <lineage>
        <taxon>Eukaryota</taxon>
        <taxon>Discoba</taxon>
        <taxon>Euglenozoa</taxon>
        <taxon>Kinetoplastea</taxon>
        <taxon>Metakinetoplastina</taxon>
        <taxon>Trypanosomatida</taxon>
        <taxon>Trypanosomatidae</taxon>
        <taxon>Trypanosoma</taxon>
    </lineage>
</organism>
<dbReference type="Gene3D" id="3.40.50.300">
    <property type="entry name" value="P-loop containing nucleotide triphosphate hydrolases"/>
    <property type="match status" value="1"/>
</dbReference>
<dbReference type="Pfam" id="PF00071">
    <property type="entry name" value="Ras"/>
    <property type="match status" value="1"/>
</dbReference>
<dbReference type="GO" id="GO:0007165">
    <property type="term" value="P:signal transduction"/>
    <property type="evidence" value="ECO:0007669"/>
    <property type="project" value="InterPro"/>
</dbReference>